<gene>
    <name evidence="1" type="ORF">ACFOND_14465</name>
</gene>
<dbReference type="RefSeq" id="WP_377363374.1">
    <property type="nucleotide sequence ID" value="NZ_JBHRYN010000030.1"/>
</dbReference>
<comment type="caution">
    <text evidence="1">The sequence shown here is derived from an EMBL/GenBank/DDBJ whole genome shotgun (WGS) entry which is preliminary data.</text>
</comment>
<feature type="non-terminal residue" evidence="1">
    <location>
        <position position="1"/>
    </location>
</feature>
<accession>A0ABV7WU69</accession>
<reference evidence="2" key="1">
    <citation type="journal article" date="2019" name="Int. J. Syst. Evol. Microbiol.">
        <title>The Global Catalogue of Microorganisms (GCM) 10K type strain sequencing project: providing services to taxonomists for standard genome sequencing and annotation.</title>
        <authorList>
            <consortium name="The Broad Institute Genomics Platform"/>
            <consortium name="The Broad Institute Genome Sequencing Center for Infectious Disease"/>
            <person name="Wu L."/>
            <person name="Ma J."/>
        </authorList>
    </citation>
    <scope>NUCLEOTIDE SEQUENCE [LARGE SCALE GENOMIC DNA]</scope>
    <source>
        <strain evidence="2">CECT 8288</strain>
    </source>
</reference>
<evidence type="ECO:0000313" key="1">
    <source>
        <dbReference type="EMBL" id="MFC3702840.1"/>
    </source>
</evidence>
<organism evidence="1 2">
    <name type="scientific">Reinekea marina</name>
    <dbReference type="NCBI Taxonomy" id="1310421"/>
    <lineage>
        <taxon>Bacteria</taxon>
        <taxon>Pseudomonadati</taxon>
        <taxon>Pseudomonadota</taxon>
        <taxon>Gammaproteobacteria</taxon>
        <taxon>Oceanospirillales</taxon>
        <taxon>Saccharospirillaceae</taxon>
        <taxon>Reinekea</taxon>
    </lineage>
</organism>
<evidence type="ECO:0008006" key="3">
    <source>
        <dbReference type="Google" id="ProtNLM"/>
    </source>
</evidence>
<evidence type="ECO:0000313" key="2">
    <source>
        <dbReference type="Proteomes" id="UP001595710"/>
    </source>
</evidence>
<name>A0ABV7WU69_9GAMM</name>
<dbReference type="EMBL" id="JBHRYN010000030">
    <property type="protein sequence ID" value="MFC3702840.1"/>
    <property type="molecule type" value="Genomic_DNA"/>
</dbReference>
<keyword evidence="2" id="KW-1185">Reference proteome</keyword>
<protein>
    <recommendedName>
        <fullName evidence="3">Secreted protein</fullName>
    </recommendedName>
</protein>
<sequence length="73" mass="8190">VASHSSHRNIFSFLALILASIIEPCEHLGQSIQYYPRLKPITFARNGERERVQMPACEAGFVRALLLPGLVRV</sequence>
<dbReference type="Proteomes" id="UP001595710">
    <property type="component" value="Unassembled WGS sequence"/>
</dbReference>
<proteinExistence type="predicted"/>